<dbReference type="InterPro" id="IPR002347">
    <property type="entry name" value="SDR_fam"/>
</dbReference>
<dbReference type="Proteomes" id="UP000826234">
    <property type="component" value="Unassembled WGS sequence"/>
</dbReference>
<evidence type="ECO:0000313" key="2">
    <source>
        <dbReference type="Proteomes" id="UP000826234"/>
    </source>
</evidence>
<evidence type="ECO:0000313" key="1">
    <source>
        <dbReference type="EMBL" id="KAH0619397.1"/>
    </source>
</evidence>
<dbReference type="PANTHER" id="PTHR43544">
    <property type="entry name" value="SHORT-CHAIN DEHYDROGENASE/REDUCTASE"/>
    <property type="match status" value="1"/>
</dbReference>
<comment type="caution">
    <text evidence="1">The sequence shown here is derived from an EMBL/GenBank/DDBJ whole genome shotgun (WGS) entry which is preliminary data.</text>
</comment>
<reference evidence="1 2" key="1">
    <citation type="journal article" date="2022" name="Gigascience">
        <title>A chromosome-level genome assembly and annotation of the desert horned lizard, Phrynosoma platyrhinos, provides insight into chromosomal rearrangements among reptiles.</title>
        <authorList>
            <person name="Koochekian N."/>
            <person name="Ascanio A."/>
            <person name="Farleigh K."/>
            <person name="Card D.C."/>
            <person name="Schield D.R."/>
            <person name="Castoe T.A."/>
            <person name="Jezkova T."/>
        </authorList>
    </citation>
    <scope>NUCLEOTIDE SEQUENCE [LARGE SCALE GENOMIC DNA]</scope>
    <source>
        <strain evidence="1">NK-2021</strain>
    </source>
</reference>
<dbReference type="InterPro" id="IPR051468">
    <property type="entry name" value="Fungal_SecMetab_SDRs"/>
</dbReference>
<gene>
    <name evidence="1" type="ORF">JD844_000009</name>
</gene>
<keyword evidence="2" id="KW-1185">Reference proteome</keyword>
<dbReference type="EMBL" id="JAIPUX010003776">
    <property type="protein sequence ID" value="KAH0619397.1"/>
    <property type="molecule type" value="Genomic_DNA"/>
</dbReference>
<proteinExistence type="predicted"/>
<sequence>MEDFKVQSMLLTGGDRGIGLGLALKEMSHRKSKGCTLVVLQLDVTDPESIKAAAQKVEEKVGGSGLNLLINNAAIACNTTLETEDAQNMAAVYATNTIGPLLMCQAALNMLTRCLALRYGLCGILSVSLHPGGVKTDLGVEQEELSLASSAKGMVEVLSRLSARDNGTFLDWKGQAVPW</sequence>
<organism evidence="1 2">
    <name type="scientific">Phrynosoma platyrhinos</name>
    <name type="common">Desert horned lizard</name>
    <dbReference type="NCBI Taxonomy" id="52577"/>
    <lineage>
        <taxon>Eukaryota</taxon>
        <taxon>Metazoa</taxon>
        <taxon>Chordata</taxon>
        <taxon>Craniata</taxon>
        <taxon>Vertebrata</taxon>
        <taxon>Euteleostomi</taxon>
        <taxon>Lepidosauria</taxon>
        <taxon>Squamata</taxon>
        <taxon>Bifurcata</taxon>
        <taxon>Unidentata</taxon>
        <taxon>Episquamata</taxon>
        <taxon>Toxicofera</taxon>
        <taxon>Iguania</taxon>
        <taxon>Phrynosomatidae</taxon>
        <taxon>Phrynosomatinae</taxon>
        <taxon>Phrynosoma</taxon>
    </lineage>
</organism>
<dbReference type="Gene3D" id="3.40.50.720">
    <property type="entry name" value="NAD(P)-binding Rossmann-like Domain"/>
    <property type="match status" value="2"/>
</dbReference>
<dbReference type="PANTHER" id="PTHR43544:SF38">
    <property type="entry name" value="C-FACTOR-RELATED"/>
    <property type="match status" value="1"/>
</dbReference>
<dbReference type="Pfam" id="PF00106">
    <property type="entry name" value="adh_short"/>
    <property type="match status" value="1"/>
</dbReference>
<name>A0ABQ7SQ21_PHRPL</name>
<evidence type="ECO:0008006" key="3">
    <source>
        <dbReference type="Google" id="ProtNLM"/>
    </source>
</evidence>
<dbReference type="SUPFAM" id="SSF51735">
    <property type="entry name" value="NAD(P)-binding Rossmann-fold domains"/>
    <property type="match status" value="1"/>
</dbReference>
<accession>A0ABQ7SQ21</accession>
<protein>
    <recommendedName>
        <fullName evidence="3">C-factor</fullName>
    </recommendedName>
</protein>
<dbReference type="PRINTS" id="PR00081">
    <property type="entry name" value="GDHRDH"/>
</dbReference>
<dbReference type="InterPro" id="IPR036291">
    <property type="entry name" value="NAD(P)-bd_dom_sf"/>
</dbReference>